<organism evidence="1 2">
    <name type="scientific">Sporobacter termitidis DSM 10068</name>
    <dbReference type="NCBI Taxonomy" id="1123282"/>
    <lineage>
        <taxon>Bacteria</taxon>
        <taxon>Bacillati</taxon>
        <taxon>Bacillota</taxon>
        <taxon>Clostridia</taxon>
        <taxon>Eubacteriales</taxon>
        <taxon>Oscillospiraceae</taxon>
        <taxon>Sporobacter</taxon>
    </lineage>
</organism>
<evidence type="ECO:0000313" key="1">
    <source>
        <dbReference type="EMBL" id="SHI06899.1"/>
    </source>
</evidence>
<keyword evidence="2" id="KW-1185">Reference proteome</keyword>
<dbReference type="AlphaFoldDB" id="A0A1M5Y4N8"/>
<accession>A0A1M5Y4N8</accession>
<protein>
    <submittedName>
        <fullName evidence="1">Uncharacterized protein</fullName>
    </submittedName>
</protein>
<proteinExistence type="predicted"/>
<reference evidence="1 2" key="1">
    <citation type="submission" date="2016-11" db="EMBL/GenBank/DDBJ databases">
        <authorList>
            <person name="Jaros S."/>
            <person name="Januszkiewicz K."/>
            <person name="Wedrychowicz H."/>
        </authorList>
    </citation>
    <scope>NUCLEOTIDE SEQUENCE [LARGE SCALE GENOMIC DNA]</scope>
    <source>
        <strain evidence="1 2">DSM 10068</strain>
    </source>
</reference>
<name>A0A1M5Y4N8_9FIRM</name>
<dbReference type="OrthoDB" id="2082984at2"/>
<gene>
    <name evidence="1" type="ORF">SAMN02745823_02217</name>
</gene>
<dbReference type="RefSeq" id="WP_073078858.1">
    <property type="nucleotide sequence ID" value="NZ_FQXV01000007.1"/>
</dbReference>
<dbReference type="STRING" id="1123282.SAMN02745823_02217"/>
<sequence length="249" mass="26813">MPRKRKLIFALPVLLVLFLVSTAMISGTFAKYSTALAGQDTALVARWSFTGKIGDTDLADQSTVLPIWNHDYSTNIYNPEQADDIIAPGVEGSFKILGTYDSDVDAILTFNFVKSGTAKEKVPIQYSLDNNFSTVYYNLDDLSTAIARDAANKDGVDTPSGATCIVRNDEGVSANAVQIDETVYWRWPHDVTLHNTSGIIAAGFHGSGTDGAWLDADDTAAGIASQAATNRDAYVLTFTVTAEQLMPEA</sequence>
<dbReference type="EMBL" id="FQXV01000007">
    <property type="protein sequence ID" value="SHI06899.1"/>
    <property type="molecule type" value="Genomic_DNA"/>
</dbReference>
<dbReference type="Proteomes" id="UP000183995">
    <property type="component" value="Unassembled WGS sequence"/>
</dbReference>
<evidence type="ECO:0000313" key="2">
    <source>
        <dbReference type="Proteomes" id="UP000183995"/>
    </source>
</evidence>